<evidence type="ECO:0000259" key="10">
    <source>
        <dbReference type="PROSITE" id="PS50929"/>
    </source>
</evidence>
<dbReference type="FunCoup" id="A0A1Y2G0T4">
    <property type="interactions" value="152"/>
</dbReference>
<dbReference type="GO" id="GO:0005743">
    <property type="term" value="C:mitochondrial inner membrane"/>
    <property type="evidence" value="ECO:0007669"/>
    <property type="project" value="TreeGrafter"/>
</dbReference>
<evidence type="ECO:0000313" key="12">
    <source>
        <dbReference type="Proteomes" id="UP000193467"/>
    </source>
</evidence>
<evidence type="ECO:0000256" key="1">
    <source>
        <dbReference type="ARBA" id="ARBA00004141"/>
    </source>
</evidence>
<dbReference type="InterPro" id="IPR011527">
    <property type="entry name" value="ABC1_TM_dom"/>
</dbReference>
<dbReference type="PROSITE" id="PS50929">
    <property type="entry name" value="ABC_TM1F"/>
    <property type="match status" value="1"/>
</dbReference>
<dbReference type="InterPro" id="IPR036640">
    <property type="entry name" value="ABC1_TM_sf"/>
</dbReference>
<feature type="transmembrane region" description="Helical" evidence="8">
    <location>
        <begin position="442"/>
        <end position="461"/>
    </location>
</feature>
<dbReference type="InParanoid" id="A0A1Y2G0T4"/>
<feature type="transmembrane region" description="Helical" evidence="8">
    <location>
        <begin position="175"/>
        <end position="194"/>
    </location>
</feature>
<dbReference type="Pfam" id="PF00005">
    <property type="entry name" value="ABC_tran"/>
    <property type="match status" value="1"/>
</dbReference>
<dbReference type="STRING" id="106004.A0A1Y2G0T4"/>
<evidence type="ECO:0000313" key="11">
    <source>
        <dbReference type="EMBL" id="ORY90180.1"/>
    </source>
</evidence>
<dbReference type="PROSITE" id="PS00211">
    <property type="entry name" value="ABC_TRANSPORTER_1"/>
    <property type="match status" value="1"/>
</dbReference>
<keyword evidence="6 8" id="KW-1133">Transmembrane helix</keyword>
<keyword evidence="4" id="KW-0547">Nucleotide-binding</keyword>
<organism evidence="11 12">
    <name type="scientific">Leucosporidium creatinivorum</name>
    <dbReference type="NCBI Taxonomy" id="106004"/>
    <lineage>
        <taxon>Eukaryota</taxon>
        <taxon>Fungi</taxon>
        <taxon>Dikarya</taxon>
        <taxon>Basidiomycota</taxon>
        <taxon>Pucciniomycotina</taxon>
        <taxon>Microbotryomycetes</taxon>
        <taxon>Leucosporidiales</taxon>
        <taxon>Leucosporidium</taxon>
    </lineage>
</organism>
<comment type="caution">
    <text evidence="11">The sequence shown here is derived from an EMBL/GenBank/DDBJ whole genome shotgun (WGS) entry which is preliminary data.</text>
</comment>
<feature type="transmembrane region" description="Helical" evidence="8">
    <location>
        <begin position="402"/>
        <end position="422"/>
    </location>
</feature>
<gene>
    <name evidence="11" type="ORF">BCR35DRAFT_299741</name>
</gene>
<dbReference type="PANTHER" id="PTHR43394:SF1">
    <property type="entry name" value="ATP-BINDING CASSETTE SUB-FAMILY B MEMBER 10, MITOCHONDRIAL"/>
    <property type="match status" value="1"/>
</dbReference>
<name>A0A1Y2G0T4_9BASI</name>
<dbReference type="Pfam" id="PF00664">
    <property type="entry name" value="ABC_membrane"/>
    <property type="match status" value="2"/>
</dbReference>
<evidence type="ECO:0000259" key="9">
    <source>
        <dbReference type="PROSITE" id="PS50893"/>
    </source>
</evidence>
<dbReference type="OrthoDB" id="6500128at2759"/>
<evidence type="ECO:0000256" key="4">
    <source>
        <dbReference type="ARBA" id="ARBA00022741"/>
    </source>
</evidence>
<feature type="transmembrane region" description="Helical" evidence="8">
    <location>
        <begin position="320"/>
        <end position="339"/>
    </location>
</feature>
<proteinExistence type="predicted"/>
<feature type="transmembrane region" description="Helical" evidence="8">
    <location>
        <begin position="138"/>
        <end position="163"/>
    </location>
</feature>
<dbReference type="FunFam" id="3.40.50.300:FF:000836">
    <property type="entry name" value="ABC transporter B family member 25"/>
    <property type="match status" value="1"/>
</dbReference>
<dbReference type="Gene3D" id="3.40.50.300">
    <property type="entry name" value="P-loop containing nucleotide triphosphate hydrolases"/>
    <property type="match status" value="1"/>
</dbReference>
<dbReference type="PROSITE" id="PS50893">
    <property type="entry name" value="ABC_TRANSPORTER_2"/>
    <property type="match status" value="1"/>
</dbReference>
<dbReference type="EMBL" id="MCGR01000004">
    <property type="protein sequence ID" value="ORY90180.1"/>
    <property type="molecule type" value="Genomic_DNA"/>
</dbReference>
<evidence type="ECO:0000256" key="8">
    <source>
        <dbReference type="SAM" id="Phobius"/>
    </source>
</evidence>
<keyword evidence="12" id="KW-1185">Reference proteome</keyword>
<feature type="domain" description="ABC transporter" evidence="9">
    <location>
        <begin position="498"/>
        <end position="735"/>
    </location>
</feature>
<evidence type="ECO:0000256" key="6">
    <source>
        <dbReference type="ARBA" id="ARBA00022989"/>
    </source>
</evidence>
<dbReference type="Gene3D" id="1.20.1560.10">
    <property type="entry name" value="ABC transporter type 1, transmembrane domain"/>
    <property type="match status" value="1"/>
</dbReference>
<reference evidence="11 12" key="1">
    <citation type="submission" date="2016-07" db="EMBL/GenBank/DDBJ databases">
        <title>Pervasive Adenine N6-methylation of Active Genes in Fungi.</title>
        <authorList>
            <consortium name="DOE Joint Genome Institute"/>
            <person name="Mondo S.J."/>
            <person name="Dannebaum R.O."/>
            <person name="Kuo R.C."/>
            <person name="Labutti K."/>
            <person name="Haridas S."/>
            <person name="Kuo A."/>
            <person name="Salamov A."/>
            <person name="Ahrendt S.R."/>
            <person name="Lipzen A."/>
            <person name="Sullivan W."/>
            <person name="Andreopoulos W.B."/>
            <person name="Clum A."/>
            <person name="Lindquist E."/>
            <person name="Daum C."/>
            <person name="Ramamoorthy G.K."/>
            <person name="Gryganskyi A."/>
            <person name="Culley D."/>
            <person name="Magnuson J.K."/>
            <person name="James T.Y."/>
            <person name="O'Malley M.A."/>
            <person name="Stajich J.E."/>
            <person name="Spatafora J.W."/>
            <person name="Visel A."/>
            <person name="Grigoriev I.V."/>
        </authorList>
    </citation>
    <scope>NUCLEOTIDE SEQUENCE [LARGE SCALE GENOMIC DNA]</scope>
    <source>
        <strain evidence="11 12">62-1032</strain>
    </source>
</reference>
<dbReference type="GO" id="GO:0090374">
    <property type="term" value="P:oligopeptide export from mitochondrion"/>
    <property type="evidence" value="ECO:0007669"/>
    <property type="project" value="TreeGrafter"/>
</dbReference>
<dbReference type="InterPro" id="IPR017871">
    <property type="entry name" value="ABC_transporter-like_CS"/>
</dbReference>
<dbReference type="GO" id="GO:0005524">
    <property type="term" value="F:ATP binding"/>
    <property type="evidence" value="ECO:0007669"/>
    <property type="project" value="UniProtKB-KW"/>
</dbReference>
<keyword evidence="3 8" id="KW-0812">Transmembrane</keyword>
<dbReference type="GO" id="GO:0015421">
    <property type="term" value="F:ABC-type oligopeptide transporter activity"/>
    <property type="evidence" value="ECO:0007669"/>
    <property type="project" value="TreeGrafter"/>
</dbReference>
<evidence type="ECO:0000256" key="3">
    <source>
        <dbReference type="ARBA" id="ARBA00022692"/>
    </source>
</evidence>
<feature type="domain" description="ABC transmembrane type-1" evidence="10">
    <location>
        <begin position="139"/>
        <end position="462"/>
    </location>
</feature>
<keyword evidence="7 8" id="KW-0472">Membrane</keyword>
<dbReference type="PANTHER" id="PTHR43394">
    <property type="entry name" value="ATP-DEPENDENT PERMEASE MDL1, MITOCHONDRIAL"/>
    <property type="match status" value="1"/>
</dbReference>
<dbReference type="SUPFAM" id="SSF52540">
    <property type="entry name" value="P-loop containing nucleoside triphosphate hydrolases"/>
    <property type="match status" value="1"/>
</dbReference>
<protein>
    <submittedName>
        <fullName evidence="11">p-loop containing nucleoside triphosphate hydrolase protein</fullName>
    </submittedName>
</protein>
<dbReference type="AlphaFoldDB" id="A0A1Y2G0T4"/>
<dbReference type="GO" id="GO:0016887">
    <property type="term" value="F:ATP hydrolysis activity"/>
    <property type="evidence" value="ECO:0007669"/>
    <property type="project" value="InterPro"/>
</dbReference>
<feature type="transmembrane region" description="Helical" evidence="8">
    <location>
        <begin position="297"/>
        <end position="314"/>
    </location>
</feature>
<dbReference type="CDD" id="cd18573">
    <property type="entry name" value="ABC_6TM_ABCB10_like"/>
    <property type="match status" value="1"/>
</dbReference>
<dbReference type="SMART" id="SM00382">
    <property type="entry name" value="AAA"/>
    <property type="match status" value="1"/>
</dbReference>
<keyword evidence="2" id="KW-0813">Transport</keyword>
<keyword evidence="5" id="KW-0067">ATP-binding</keyword>
<sequence length="752" mass="79647">MATPKGRIASLLAARPALASRPTPIPARFLSTTPCAPSLLLRSQALGQRPSAARQLHSDSFARRSSPIASTSSLPRAYLAARIRSRSASTEAKKVVEPVKESEAVVEKEDEGKGSSNKIKLGEIRRLMVLAKPEQKTIALAIGLLFVSSSVSLSIPFTIGRIIDLFSGSASGLPISVPTAAALLAVFFAIGAAANMGRTILMRISGQRIVARLREAAYTNVLRQDIGWQDLQGAAKPSALSDVRPAPQSTTPAATSNSTAVVPVKDTGIRSTGDIISRLGSDAGIVGESLTRELSEGLRALVTATVGIGAMLWISAKLTAVMLFIVPPISIAAVFYGRFLKTLSRKTQKAVGEMVAVSEERLGAIRTVQAFNAVEPTETKRFKEKVDQIYALSKTEAWASGLFYGGAGFAGNLSLIALLTYGGSLVAQGAITVGDLTSLMVYTFYIGSSLIGLTSFFGTIMKGLGASSRIFELLDAKPISVELGKGTVLPVTTPPRRLVFDDVHFAYPSRPGAEILRGVNLSIEPGTITSVAGGSGSGKSTLANLLVRYYDPSSGRVLYGDEDIRSYTPESWRQRIAIVPQDPALFSNTIAENIAYGRPSATRAEIEEAARLANCGFIDSLPRGFDTQVGARGAQLSGGQRQRLAIARALLQKPKILVCDEATSALDAASESLVNKAISNISASHSLTTILIAHRLSTLRTADTVVLMDQGVVAEQGTFDELSREGSRFNALVRSQMLMGGSATPTPERIEQ</sequence>
<dbReference type="Proteomes" id="UP000193467">
    <property type="component" value="Unassembled WGS sequence"/>
</dbReference>
<evidence type="ECO:0000256" key="5">
    <source>
        <dbReference type="ARBA" id="ARBA00022840"/>
    </source>
</evidence>
<keyword evidence="11" id="KW-0378">Hydrolase</keyword>
<comment type="subcellular location">
    <subcellularLocation>
        <location evidence="1">Membrane</location>
        <topology evidence="1">Multi-pass membrane protein</topology>
    </subcellularLocation>
</comment>
<evidence type="ECO:0000256" key="7">
    <source>
        <dbReference type="ARBA" id="ARBA00023136"/>
    </source>
</evidence>
<dbReference type="InterPro" id="IPR039421">
    <property type="entry name" value="Type_1_exporter"/>
</dbReference>
<dbReference type="SUPFAM" id="SSF90123">
    <property type="entry name" value="ABC transporter transmembrane region"/>
    <property type="match status" value="1"/>
</dbReference>
<dbReference type="InterPro" id="IPR003593">
    <property type="entry name" value="AAA+_ATPase"/>
</dbReference>
<accession>A0A1Y2G0T4</accession>
<dbReference type="InterPro" id="IPR027417">
    <property type="entry name" value="P-loop_NTPase"/>
</dbReference>
<dbReference type="InterPro" id="IPR003439">
    <property type="entry name" value="ABC_transporter-like_ATP-bd"/>
</dbReference>
<evidence type="ECO:0000256" key="2">
    <source>
        <dbReference type="ARBA" id="ARBA00022448"/>
    </source>
</evidence>